<protein>
    <submittedName>
        <fullName evidence="3">Uncharacterized protein</fullName>
    </submittedName>
</protein>
<feature type="region of interest" description="Disordered" evidence="1">
    <location>
        <begin position="52"/>
        <end position="73"/>
    </location>
</feature>
<evidence type="ECO:0000256" key="1">
    <source>
        <dbReference type="SAM" id="MobiDB-lite"/>
    </source>
</evidence>
<organism evidence="3">
    <name type="scientific">marine sediment metagenome</name>
    <dbReference type="NCBI Taxonomy" id="412755"/>
    <lineage>
        <taxon>unclassified sequences</taxon>
        <taxon>metagenomes</taxon>
        <taxon>ecological metagenomes</taxon>
    </lineage>
</organism>
<reference evidence="3" key="1">
    <citation type="journal article" date="2015" name="Nature">
        <title>Complex archaea that bridge the gap between prokaryotes and eukaryotes.</title>
        <authorList>
            <person name="Spang A."/>
            <person name="Saw J.H."/>
            <person name="Jorgensen S.L."/>
            <person name="Zaremba-Niedzwiedzka K."/>
            <person name="Martijn J."/>
            <person name="Lind A.E."/>
            <person name="van Eijk R."/>
            <person name="Schleper C."/>
            <person name="Guy L."/>
            <person name="Ettema T.J."/>
        </authorList>
    </citation>
    <scope>NUCLEOTIDE SEQUENCE</scope>
</reference>
<sequence>MDAFTITIPQEWLLWVQANWVYLPWFVGTLLAIWGAKRTFVKLKVRKQEQRKVKQARESQAKTRRQEREKVEQEEKKAEMIRELGDFWVRLYKEIRENTRYPPFKESHKEDTSVNNEHTPVNPSGLWVKSKKGEFEPLSKEAKARYCESSDHCPYCESFNILGKEVNWNNYIQEVSCLSCQRKWSEVLETVDIIESG</sequence>
<proteinExistence type="predicted"/>
<gene>
    <name evidence="3" type="ORF">LCGC14_1734490</name>
</gene>
<name>A0A0F9JP03_9ZZZZ</name>
<keyword evidence="2" id="KW-1133">Transmembrane helix</keyword>
<evidence type="ECO:0000256" key="2">
    <source>
        <dbReference type="SAM" id="Phobius"/>
    </source>
</evidence>
<keyword evidence="2" id="KW-0472">Membrane</keyword>
<evidence type="ECO:0000313" key="3">
    <source>
        <dbReference type="EMBL" id="KKM07386.1"/>
    </source>
</evidence>
<dbReference type="EMBL" id="LAZR01015783">
    <property type="protein sequence ID" value="KKM07386.1"/>
    <property type="molecule type" value="Genomic_DNA"/>
</dbReference>
<feature type="compositionally biased region" description="Polar residues" evidence="1">
    <location>
        <begin position="113"/>
        <end position="122"/>
    </location>
</feature>
<dbReference type="AlphaFoldDB" id="A0A0F9JP03"/>
<feature type="region of interest" description="Disordered" evidence="1">
    <location>
        <begin position="103"/>
        <end position="125"/>
    </location>
</feature>
<feature type="transmembrane region" description="Helical" evidence="2">
    <location>
        <begin position="12"/>
        <end position="36"/>
    </location>
</feature>
<comment type="caution">
    <text evidence="3">The sequence shown here is derived from an EMBL/GenBank/DDBJ whole genome shotgun (WGS) entry which is preliminary data.</text>
</comment>
<feature type="compositionally biased region" description="Basic and acidic residues" evidence="1">
    <location>
        <begin position="103"/>
        <end position="112"/>
    </location>
</feature>
<keyword evidence="2" id="KW-0812">Transmembrane</keyword>
<accession>A0A0F9JP03</accession>